<feature type="compositionally biased region" description="Basic residues" evidence="1">
    <location>
        <begin position="656"/>
        <end position="666"/>
    </location>
</feature>
<gene>
    <name evidence="2" type="ORF">SPI_04531</name>
</gene>
<feature type="region of interest" description="Disordered" evidence="1">
    <location>
        <begin position="794"/>
        <end position="819"/>
    </location>
</feature>
<feature type="compositionally biased region" description="Low complexity" evidence="1">
    <location>
        <begin position="1404"/>
        <end position="1429"/>
    </location>
</feature>
<accession>A0A167UKR4</accession>
<feature type="region of interest" description="Disordered" evidence="1">
    <location>
        <begin position="1403"/>
        <end position="1429"/>
    </location>
</feature>
<feature type="region of interest" description="Disordered" evidence="1">
    <location>
        <begin position="618"/>
        <end position="679"/>
    </location>
</feature>
<feature type="compositionally biased region" description="Polar residues" evidence="1">
    <location>
        <begin position="83"/>
        <end position="94"/>
    </location>
</feature>
<comment type="caution">
    <text evidence="2">The sequence shown here is derived from an EMBL/GenBank/DDBJ whole genome shotgun (WGS) entry which is preliminary data.</text>
</comment>
<name>A0A167UKR4_9HYPO</name>
<feature type="region of interest" description="Disordered" evidence="1">
    <location>
        <begin position="1116"/>
        <end position="1163"/>
    </location>
</feature>
<protein>
    <submittedName>
        <fullName evidence="2">Proteophosphoglycan ppg4</fullName>
    </submittedName>
</protein>
<feature type="region of interest" description="Disordered" evidence="1">
    <location>
        <begin position="844"/>
        <end position="873"/>
    </location>
</feature>
<feature type="region of interest" description="Disordered" evidence="1">
    <location>
        <begin position="1258"/>
        <end position="1336"/>
    </location>
</feature>
<dbReference type="OrthoDB" id="5341904at2759"/>
<feature type="region of interest" description="Disordered" evidence="1">
    <location>
        <begin position="233"/>
        <end position="279"/>
    </location>
</feature>
<feature type="compositionally biased region" description="Polar residues" evidence="1">
    <location>
        <begin position="1274"/>
        <end position="1285"/>
    </location>
</feature>
<feature type="region of interest" description="Disordered" evidence="1">
    <location>
        <begin position="1039"/>
        <end position="1084"/>
    </location>
</feature>
<feature type="compositionally biased region" description="Low complexity" evidence="1">
    <location>
        <begin position="797"/>
        <end position="815"/>
    </location>
</feature>
<feature type="region of interest" description="Disordered" evidence="1">
    <location>
        <begin position="1"/>
        <end position="94"/>
    </location>
</feature>
<dbReference type="Proteomes" id="UP000076874">
    <property type="component" value="Unassembled WGS sequence"/>
</dbReference>
<feature type="compositionally biased region" description="Pro residues" evidence="1">
    <location>
        <begin position="946"/>
        <end position="1009"/>
    </location>
</feature>
<feature type="compositionally biased region" description="Low complexity" evidence="1">
    <location>
        <begin position="44"/>
        <end position="53"/>
    </location>
</feature>
<dbReference type="EMBL" id="AZHD01000007">
    <property type="protein sequence ID" value="OAA61672.1"/>
    <property type="molecule type" value="Genomic_DNA"/>
</dbReference>
<sequence length="1831" mass="196064">MGNNPSVETPRRSLRPFPSSNRPLPPIPIPPSHASHAAHDFHAPRAARAVHAATSPHKLSKPRTRKHRSTAGLLRSPDGFAKGSTSSSRRYSTPGTFTHVVPSSFSSPITTPTSPPFPFDFDAVNSRPLPPLPLSVSPAPGASVFAFEEEFASSTATGHRSSAAATWRPVSSLYPTSDGLDWGWEPPHEQQSQQPFFQQRQWHERFAYRRQQQHLQQQQPHTLESQRQELAPFQDGLGNDDDDYKNNQRDDTDEEDNIDDYGRKQQSIQGRRKPKKKTGLRRSFLLSITGIKRPATALQEDQEQQRTYRRRNSIGSIYTYTGETHTWDNGPMTYEQALSQYYGGPISENWPPAAGSRASWNYDMTSYAAKRLLHLVDNDDNNNNNPAATTTATMMLTPFDHRLEQSSVASESRYSVLSEITWKNSHPVRPESPALARANSDLSQYAPIRRRSVIQVPGVATRRNSTSSFVSSNGGVGGGGEHQMRPNFLRHSVPATPSLSRQASFESLGDRVMSMPPVLQRPDSAVPTGRAVVGLGVVSDTDAPRVSTPCDAEYNAIGAFKLGSLRITNGAVSPASSPETTKTRKLNGAAGDEEDEGEPTRGPNSHLVARSEALAALSANSGTHVNEDDEDDEDDKNEEDNARPAEGRKSWSGGRSRTKKKSKKPSKQSDRPVGLSPSLLQPSFDVTAITTPSEEKAAAAAAAAAALELPKIELPGDVFADFAFGPFSVNRATASSAAPSSTTPAAAAAATLQTTSKTAAVDDLLFEEEDADDRSTLDYAAAALEVLDVRLDPNAKSSGSAATNTTTTTATSNSGRADHQHDHVHAHIKNVVGARKSAHSIQSVARSDSGFVSSPTSESSHYHKPLSKADSGYSSNVSLRSFKHAASKLTAKAATLLAFDKDAAAAAAAAARNAQRESFFIDELNLPSPTMDSPEMRFFASSATSPPLPSPERDAPPPPPTGPPPPPPRLPSPPSPTNEKPPPPPHRDAPPPPPPPQPLLPPPPPPPLPTDSLPLSPISDFTPGTLTAAASITSLPGLLGGSMGLLRKRHTIPGPLHNIQPAPHSDSQPSPKTSPNPVTPISVRSTDFASTLVAGGNGNGTQKPSKFLRLLTFAGSAPHDKNEPPSVHLTHADNDNDHGDGNDDDDEGILPSIPHDVHNGPQHGFAAAHKRLVLDTQWGENTLDTGFRLDGPGTHDDGDDALSSATAPPAAATEDGAASAEKRPKHASRRYTLQAVPLTLALTATARMASFRRSRLSTAMHGDDGGDDNSNSNAQDAESGHQNPKTAKRASREAAKIKKAKSTASTGTKGRKDRRRWGKSDERQATPLPETTLDNYNEPHVAAVFADTNRGANAYYDEAAAEDERSSFSRSSSRLLGRTMSLTAQLEHTLSTKLSFSRLSLSRPTTAATTEDPTTAAAAPAATGLAPPTSAFSAKKRAVPATLSPSLPSPLFAEMMEQQRRAAMTPEERITAASSTMSASANARMQQIRPAMLRVPPPLRPQSTPPGDALGGGRSNSSGSRSQRVSRQSSRDSLLYSAASAPYHHATSSLVLRDVDDDVTGIAQALVASPSPLRSPPQNHPNWEVQTDHDSSGIGMLPPPSQPQQHRRPSLNQHGRSSSMDEYNSHYYSSSQNGVPFVRSHSVMSAAAPASGPPETQRLVSTENLRSFSTSFAERGGVGPHGGYAHSVSGGGGQPSVLRHRASYDGYSNNVHTGWESRSDSGGGIPTRQYVNPPHMSNGYTPAPGDAWSAAGHRRRSGSGSSGGSIGNSYQLQQQQAWEYYYQQYARPPPHVPRGAHYRNRSMGSRYGPQAPYRILHSYNSPAYRGVPIWG</sequence>
<feature type="compositionally biased region" description="Basic and acidic residues" evidence="1">
    <location>
        <begin position="639"/>
        <end position="649"/>
    </location>
</feature>
<feature type="compositionally biased region" description="Basic residues" evidence="1">
    <location>
        <begin position="270"/>
        <end position="279"/>
    </location>
</feature>
<feature type="compositionally biased region" description="Polar residues" evidence="1">
    <location>
        <begin position="571"/>
        <end position="580"/>
    </location>
</feature>
<feature type="compositionally biased region" description="Polar residues" evidence="1">
    <location>
        <begin position="844"/>
        <end position="859"/>
    </location>
</feature>
<feature type="region of interest" description="Disordered" evidence="1">
    <location>
        <begin position="1567"/>
        <end position="1628"/>
    </location>
</feature>
<reference evidence="2 3" key="1">
    <citation type="journal article" date="2016" name="Genome Biol. Evol.">
        <title>Divergent and convergent evolution of fungal pathogenicity.</title>
        <authorList>
            <person name="Shang Y."/>
            <person name="Xiao G."/>
            <person name="Zheng P."/>
            <person name="Cen K."/>
            <person name="Zhan S."/>
            <person name="Wang C."/>
        </authorList>
    </citation>
    <scope>NUCLEOTIDE SEQUENCE [LARGE SCALE GENOMIC DNA]</scope>
    <source>
        <strain evidence="2 3">RCEF 264</strain>
    </source>
</reference>
<feature type="compositionally biased region" description="Low complexity" evidence="1">
    <location>
        <begin position="1201"/>
        <end position="1219"/>
    </location>
</feature>
<feature type="compositionally biased region" description="Basic residues" evidence="1">
    <location>
        <begin position="58"/>
        <end position="69"/>
    </location>
</feature>
<feature type="region of interest" description="Disordered" evidence="1">
    <location>
        <begin position="931"/>
        <end position="1024"/>
    </location>
</feature>
<feature type="region of interest" description="Disordered" evidence="1">
    <location>
        <begin position="1495"/>
        <end position="1533"/>
    </location>
</feature>
<organism evidence="2 3">
    <name type="scientific">Niveomyces insectorum RCEF 264</name>
    <dbReference type="NCBI Taxonomy" id="1081102"/>
    <lineage>
        <taxon>Eukaryota</taxon>
        <taxon>Fungi</taxon>
        <taxon>Dikarya</taxon>
        <taxon>Ascomycota</taxon>
        <taxon>Pezizomycotina</taxon>
        <taxon>Sordariomycetes</taxon>
        <taxon>Hypocreomycetidae</taxon>
        <taxon>Hypocreales</taxon>
        <taxon>Cordycipitaceae</taxon>
        <taxon>Niveomyces</taxon>
    </lineage>
</organism>
<feature type="compositionally biased region" description="Basic and acidic residues" evidence="1">
    <location>
        <begin position="1130"/>
        <end position="1141"/>
    </location>
</feature>
<dbReference type="STRING" id="1081102.A0A167UKR4"/>
<feature type="region of interest" description="Disordered" evidence="1">
    <location>
        <begin position="571"/>
        <end position="605"/>
    </location>
</feature>
<feature type="compositionally biased region" description="Low complexity" evidence="1">
    <location>
        <begin position="1515"/>
        <end position="1533"/>
    </location>
</feature>
<evidence type="ECO:0000256" key="1">
    <source>
        <dbReference type="SAM" id="MobiDB-lite"/>
    </source>
</evidence>
<feature type="compositionally biased region" description="Pro residues" evidence="1">
    <location>
        <begin position="1495"/>
        <end position="1504"/>
    </location>
</feature>
<feature type="compositionally biased region" description="Acidic residues" evidence="1">
    <location>
        <begin position="627"/>
        <end position="638"/>
    </location>
</feature>
<evidence type="ECO:0000313" key="3">
    <source>
        <dbReference type="Proteomes" id="UP000076874"/>
    </source>
</evidence>
<feature type="compositionally biased region" description="Polar residues" evidence="1">
    <location>
        <begin position="1611"/>
        <end position="1628"/>
    </location>
</feature>
<feature type="region of interest" description="Disordered" evidence="1">
    <location>
        <begin position="1184"/>
        <end position="1230"/>
    </location>
</feature>
<feature type="region of interest" description="Disordered" evidence="1">
    <location>
        <begin position="1741"/>
        <end position="1768"/>
    </location>
</feature>
<evidence type="ECO:0000313" key="2">
    <source>
        <dbReference type="EMBL" id="OAA61672.1"/>
    </source>
</evidence>
<keyword evidence="3" id="KW-1185">Reference proteome</keyword>
<proteinExistence type="predicted"/>